<dbReference type="Pfam" id="PF00822">
    <property type="entry name" value="PMP22_Claudin"/>
    <property type="match status" value="1"/>
</dbReference>
<protein>
    <submittedName>
        <fullName evidence="5">Uncharacterized protein</fullName>
    </submittedName>
</protein>
<evidence type="ECO:0000256" key="1">
    <source>
        <dbReference type="ARBA" id="ARBA00004141"/>
    </source>
</evidence>
<comment type="subcellular location">
    <subcellularLocation>
        <location evidence="1">Membrane</location>
        <topology evidence="1">Multi-pass membrane protein</topology>
    </subcellularLocation>
</comment>
<keyword evidence="4" id="KW-0472">Membrane</keyword>
<accession>A0A8J1T6M2</accession>
<name>A0A8J1T6M2_OWEFU</name>
<sequence>MGLVKPTYDIVPPLAFVALCAGAVTQLVAIILPGWMILDGEERDKVDLLGSYYYTQGLWGSCKIKKYLKVIEKCEGYGDVMGFTGQQWLSAVKGLTIAAASFAFLATISTFVYLLWERVYKKQFSVAIIIGLSAISVILLLAAVILFSEKSKPAVENLNARLCYCFYFETMALFFTLIGGFIAVLELLSLHGRNMTSLYVSGHHRMRDSFHEMGPSGGGDGMQGAAKPKLVFTIGESSEA</sequence>
<gene>
    <name evidence="5" type="ORF">OFUS_LOCUS10389</name>
</gene>
<dbReference type="GO" id="GO:0016020">
    <property type="term" value="C:membrane"/>
    <property type="evidence" value="ECO:0007669"/>
    <property type="project" value="UniProtKB-SubCell"/>
</dbReference>
<evidence type="ECO:0000256" key="2">
    <source>
        <dbReference type="ARBA" id="ARBA00022692"/>
    </source>
</evidence>
<dbReference type="EMBL" id="CAIIXF020000005">
    <property type="protein sequence ID" value="CAH1784141.1"/>
    <property type="molecule type" value="Genomic_DNA"/>
</dbReference>
<comment type="caution">
    <text evidence="5">The sequence shown here is derived from an EMBL/GenBank/DDBJ whole genome shotgun (WGS) entry which is preliminary data.</text>
</comment>
<keyword evidence="6" id="KW-1185">Reference proteome</keyword>
<evidence type="ECO:0000313" key="5">
    <source>
        <dbReference type="EMBL" id="CAH1784141.1"/>
    </source>
</evidence>
<dbReference type="Gene3D" id="1.20.140.150">
    <property type="match status" value="1"/>
</dbReference>
<proteinExistence type="predicted"/>
<evidence type="ECO:0000313" key="6">
    <source>
        <dbReference type="Proteomes" id="UP000749559"/>
    </source>
</evidence>
<keyword evidence="3" id="KW-1133">Transmembrane helix</keyword>
<reference evidence="5" key="1">
    <citation type="submission" date="2022-03" db="EMBL/GenBank/DDBJ databases">
        <authorList>
            <person name="Martin C."/>
        </authorList>
    </citation>
    <scope>NUCLEOTIDE SEQUENCE</scope>
</reference>
<evidence type="ECO:0000256" key="3">
    <source>
        <dbReference type="ARBA" id="ARBA00022989"/>
    </source>
</evidence>
<dbReference type="AlphaFoldDB" id="A0A8J1T6M2"/>
<dbReference type="Proteomes" id="UP000749559">
    <property type="component" value="Unassembled WGS sequence"/>
</dbReference>
<keyword evidence="2" id="KW-0812">Transmembrane</keyword>
<dbReference type="InterPro" id="IPR004031">
    <property type="entry name" value="PMP22/EMP/MP20/Claudin"/>
</dbReference>
<organism evidence="5 6">
    <name type="scientific">Owenia fusiformis</name>
    <name type="common">Polychaete worm</name>
    <dbReference type="NCBI Taxonomy" id="6347"/>
    <lineage>
        <taxon>Eukaryota</taxon>
        <taxon>Metazoa</taxon>
        <taxon>Spiralia</taxon>
        <taxon>Lophotrochozoa</taxon>
        <taxon>Annelida</taxon>
        <taxon>Polychaeta</taxon>
        <taxon>Sedentaria</taxon>
        <taxon>Canalipalpata</taxon>
        <taxon>Sabellida</taxon>
        <taxon>Oweniida</taxon>
        <taxon>Oweniidae</taxon>
        <taxon>Owenia</taxon>
    </lineage>
</organism>
<evidence type="ECO:0000256" key="4">
    <source>
        <dbReference type="ARBA" id="ARBA00023136"/>
    </source>
</evidence>